<accession>A0A4Y7PXE6</accession>
<keyword evidence="2" id="KW-1185">Reference proteome</keyword>
<dbReference type="AlphaFoldDB" id="A0A4Y7PXE6"/>
<evidence type="ECO:0000313" key="2">
    <source>
        <dbReference type="Proteomes" id="UP000294933"/>
    </source>
</evidence>
<name>A0A4Y7PXE6_9AGAM</name>
<evidence type="ECO:0000313" key="1">
    <source>
        <dbReference type="EMBL" id="TDL19706.1"/>
    </source>
</evidence>
<proteinExistence type="predicted"/>
<organism evidence="1 2">
    <name type="scientific">Rickenella mellea</name>
    <dbReference type="NCBI Taxonomy" id="50990"/>
    <lineage>
        <taxon>Eukaryota</taxon>
        <taxon>Fungi</taxon>
        <taxon>Dikarya</taxon>
        <taxon>Basidiomycota</taxon>
        <taxon>Agaricomycotina</taxon>
        <taxon>Agaricomycetes</taxon>
        <taxon>Hymenochaetales</taxon>
        <taxon>Rickenellaceae</taxon>
        <taxon>Rickenella</taxon>
    </lineage>
</organism>
<dbReference type="EMBL" id="ML170194">
    <property type="protein sequence ID" value="TDL19706.1"/>
    <property type="molecule type" value="Genomic_DNA"/>
</dbReference>
<gene>
    <name evidence="1" type="ORF">BD410DRAFT_402466</name>
</gene>
<dbReference type="VEuPathDB" id="FungiDB:BD410DRAFT_402466"/>
<protein>
    <submittedName>
        <fullName evidence="1">Uncharacterized protein</fullName>
    </submittedName>
</protein>
<reference evidence="1 2" key="1">
    <citation type="submission" date="2018-06" db="EMBL/GenBank/DDBJ databases">
        <title>A transcriptomic atlas of mushroom development highlights an independent origin of complex multicellularity.</title>
        <authorList>
            <consortium name="DOE Joint Genome Institute"/>
            <person name="Krizsan K."/>
            <person name="Almasi E."/>
            <person name="Merenyi Z."/>
            <person name="Sahu N."/>
            <person name="Viragh M."/>
            <person name="Koszo T."/>
            <person name="Mondo S."/>
            <person name="Kiss B."/>
            <person name="Balint B."/>
            <person name="Kues U."/>
            <person name="Barry K."/>
            <person name="Hegedus J.C."/>
            <person name="Henrissat B."/>
            <person name="Johnson J."/>
            <person name="Lipzen A."/>
            <person name="Ohm R."/>
            <person name="Nagy I."/>
            <person name="Pangilinan J."/>
            <person name="Yan J."/>
            <person name="Xiong Y."/>
            <person name="Grigoriev I.V."/>
            <person name="Hibbett D.S."/>
            <person name="Nagy L.G."/>
        </authorList>
    </citation>
    <scope>NUCLEOTIDE SEQUENCE [LARGE SCALE GENOMIC DNA]</scope>
    <source>
        <strain evidence="1 2">SZMC22713</strain>
    </source>
</reference>
<dbReference type="Proteomes" id="UP000294933">
    <property type="component" value="Unassembled WGS sequence"/>
</dbReference>
<sequence>MDGQKFARIETFELDPTDQCVLVWTPSLASLVHVEDAPLCMKFTALFLSWALFTAPRTVPKSRFDSPGTAIEDCPKRIWYAKAVKANAMLKISMNRSVCYSIGCATMHCRFHAILCERTRTTRMTSGEPVFLSDDPHQPICSSGFARIISDLFPSFLVSYPEKTKLAQRKNHVEFAVFNTGHQKDPPQYRRHLFGHLHCRSMWLGSHHPEDSARSGNA</sequence>